<name>A0A1G4JRF3_9SACH</name>
<dbReference type="PANTHER" id="PTHR45769:SF3">
    <property type="entry name" value="ADENOSINE KINASE"/>
    <property type="match status" value="1"/>
</dbReference>
<comment type="catalytic activity">
    <reaction evidence="11">
        <text>adenosine + ATP = AMP + ADP + H(+)</text>
        <dbReference type="Rhea" id="RHEA:20824"/>
        <dbReference type="ChEBI" id="CHEBI:15378"/>
        <dbReference type="ChEBI" id="CHEBI:16335"/>
        <dbReference type="ChEBI" id="CHEBI:30616"/>
        <dbReference type="ChEBI" id="CHEBI:456215"/>
        <dbReference type="ChEBI" id="CHEBI:456216"/>
        <dbReference type="EC" id="2.7.1.20"/>
    </reaction>
</comment>
<evidence type="ECO:0000256" key="5">
    <source>
        <dbReference type="ARBA" id="ARBA00022679"/>
    </source>
</evidence>
<organism evidence="13 14">
    <name type="scientific">Lachancea meyersii CBS 8951</name>
    <dbReference type="NCBI Taxonomy" id="1266667"/>
    <lineage>
        <taxon>Eukaryota</taxon>
        <taxon>Fungi</taxon>
        <taxon>Dikarya</taxon>
        <taxon>Ascomycota</taxon>
        <taxon>Saccharomycotina</taxon>
        <taxon>Saccharomycetes</taxon>
        <taxon>Saccharomycetales</taxon>
        <taxon>Saccharomycetaceae</taxon>
        <taxon>Lachancea</taxon>
    </lineage>
</organism>
<dbReference type="OrthoDB" id="432447at2759"/>
<keyword evidence="7 11" id="KW-0547">Nucleotide-binding</keyword>
<dbReference type="UniPathway" id="UPA00588">
    <property type="reaction ID" value="UER00659"/>
</dbReference>
<dbReference type="GO" id="GO:0005634">
    <property type="term" value="C:nucleus"/>
    <property type="evidence" value="ECO:0007669"/>
    <property type="project" value="TreeGrafter"/>
</dbReference>
<evidence type="ECO:0000256" key="11">
    <source>
        <dbReference type="RuleBase" id="RU368116"/>
    </source>
</evidence>
<dbReference type="GO" id="GO:0044209">
    <property type="term" value="P:AMP salvage"/>
    <property type="evidence" value="ECO:0007669"/>
    <property type="project" value="UniProtKB-UniRule"/>
</dbReference>
<dbReference type="GO" id="GO:0006144">
    <property type="term" value="P:purine nucleobase metabolic process"/>
    <property type="evidence" value="ECO:0007669"/>
    <property type="project" value="TreeGrafter"/>
</dbReference>
<evidence type="ECO:0000256" key="10">
    <source>
        <dbReference type="PIRSR" id="PIRSR601805-1"/>
    </source>
</evidence>
<dbReference type="SUPFAM" id="SSF53613">
    <property type="entry name" value="Ribokinase-like"/>
    <property type="match status" value="1"/>
</dbReference>
<dbReference type="GO" id="GO:0005829">
    <property type="term" value="C:cytosol"/>
    <property type="evidence" value="ECO:0007669"/>
    <property type="project" value="TreeGrafter"/>
</dbReference>
<keyword evidence="9 11" id="KW-0067">ATP-binding</keyword>
<comment type="cofactor">
    <cofactor evidence="1 11">
        <name>Mg(2+)</name>
        <dbReference type="ChEBI" id="CHEBI:18420"/>
    </cofactor>
</comment>
<evidence type="ECO:0000256" key="8">
    <source>
        <dbReference type="ARBA" id="ARBA00022777"/>
    </source>
</evidence>
<dbReference type="CDD" id="cd01168">
    <property type="entry name" value="adenosine_kinase"/>
    <property type="match status" value="1"/>
</dbReference>
<evidence type="ECO:0000256" key="3">
    <source>
        <dbReference type="ARBA" id="ARBA00010688"/>
    </source>
</evidence>
<dbReference type="GO" id="GO:0004001">
    <property type="term" value="F:adenosine kinase activity"/>
    <property type="evidence" value="ECO:0007669"/>
    <property type="project" value="UniProtKB-UniRule"/>
</dbReference>
<dbReference type="Pfam" id="PF00294">
    <property type="entry name" value="PfkB"/>
    <property type="match status" value="1"/>
</dbReference>
<keyword evidence="8 11" id="KW-0418">Kinase</keyword>
<keyword evidence="14" id="KW-1185">Reference proteome</keyword>
<dbReference type="GO" id="GO:0005524">
    <property type="term" value="F:ATP binding"/>
    <property type="evidence" value="ECO:0007669"/>
    <property type="project" value="UniProtKB-UniRule"/>
</dbReference>
<evidence type="ECO:0000256" key="1">
    <source>
        <dbReference type="ARBA" id="ARBA00001946"/>
    </source>
</evidence>
<evidence type="ECO:0000259" key="12">
    <source>
        <dbReference type="Pfam" id="PF00294"/>
    </source>
</evidence>
<evidence type="ECO:0000256" key="9">
    <source>
        <dbReference type="ARBA" id="ARBA00022840"/>
    </source>
</evidence>
<evidence type="ECO:0000256" key="6">
    <source>
        <dbReference type="ARBA" id="ARBA00022726"/>
    </source>
</evidence>
<dbReference type="InterPro" id="IPR001805">
    <property type="entry name" value="Adenokinase"/>
</dbReference>
<evidence type="ECO:0000256" key="4">
    <source>
        <dbReference type="ARBA" id="ARBA00012119"/>
    </source>
</evidence>
<accession>A0A1G4JRF3</accession>
<comment type="pathway">
    <text evidence="2 11">Purine metabolism; AMP biosynthesis via salvage pathway; AMP from adenosine: step 1/1.</text>
</comment>
<comment type="similarity">
    <text evidence="3 11">Belongs to the carbohydrate kinase PfkB family.</text>
</comment>
<dbReference type="EC" id="2.7.1.20" evidence="4 11"/>
<dbReference type="AlphaFoldDB" id="A0A1G4JRF3"/>
<dbReference type="Gene3D" id="3.40.1190.20">
    <property type="match status" value="1"/>
</dbReference>
<proteinExistence type="inferred from homology"/>
<keyword evidence="11" id="KW-0460">Magnesium</keyword>
<sequence>MSSTASSSVSARLVCLGNPLLDIQATVSDEYLARYQLKANDAVLLDATTEEPRMTIFDELLQFPDVKFIAGGAAQNTARGAAYVLGAGQVAYFGSVGQDKFSAQLQAENDAAGVVSYYQQQPQVGTGKCAALITGHNRSLVTDLGAANHFTPDHLDRHWDVVEKAELFYVGGFHLTVSPEAIVKLGQHAQKTGKPFVLNLSAPFIPQFFKAALEQVLPYTTYVIANESEAAAFAEAFGLTCQADDLAAVAQHIVGDSKTRTVIFTHGLEPTVVVTPQGSQTYAVKPLASDKIVDTNGAGDAFAAGFVAGLAQGEKLDRAVDMGQWLAALSIQQVGASYPSEKLAYA</sequence>
<dbReference type="PANTHER" id="PTHR45769">
    <property type="entry name" value="ADENOSINE KINASE"/>
    <property type="match status" value="1"/>
</dbReference>
<dbReference type="EMBL" id="LT598477">
    <property type="protein sequence ID" value="SCU93397.1"/>
    <property type="molecule type" value="Genomic_DNA"/>
</dbReference>
<evidence type="ECO:0000313" key="14">
    <source>
        <dbReference type="Proteomes" id="UP000191144"/>
    </source>
</evidence>
<evidence type="ECO:0000313" key="13">
    <source>
        <dbReference type="EMBL" id="SCU93397.1"/>
    </source>
</evidence>
<dbReference type="PROSITE" id="PS00584">
    <property type="entry name" value="PFKB_KINASES_2"/>
    <property type="match status" value="1"/>
</dbReference>
<dbReference type="InterPro" id="IPR029056">
    <property type="entry name" value="Ribokinase-like"/>
</dbReference>
<dbReference type="PRINTS" id="PR00989">
    <property type="entry name" value="ADENOKINASE"/>
</dbReference>
<dbReference type="GO" id="GO:0006166">
    <property type="term" value="P:purine ribonucleoside salvage"/>
    <property type="evidence" value="ECO:0007669"/>
    <property type="project" value="UniProtKB-KW"/>
</dbReference>
<dbReference type="Proteomes" id="UP000191144">
    <property type="component" value="Chromosome F"/>
</dbReference>
<feature type="active site" description="Proton acceptor" evidence="10">
    <location>
        <position position="300"/>
    </location>
</feature>
<reference evidence="14" key="1">
    <citation type="submission" date="2016-03" db="EMBL/GenBank/DDBJ databases">
        <authorList>
            <person name="Devillers Hugo."/>
        </authorList>
    </citation>
    <scope>NUCLEOTIDE SEQUENCE [LARGE SCALE GENOMIC DNA]</scope>
</reference>
<protein>
    <recommendedName>
        <fullName evidence="4 11">Adenosine kinase</fullName>
        <shortName evidence="11">AK</shortName>
        <ecNumber evidence="4 11">2.7.1.20</ecNumber>
    </recommendedName>
    <alternativeName>
        <fullName evidence="11">Adenosine 5'-phosphotransferase</fullName>
    </alternativeName>
</protein>
<evidence type="ECO:0000256" key="2">
    <source>
        <dbReference type="ARBA" id="ARBA00004801"/>
    </source>
</evidence>
<gene>
    <name evidence="13" type="ORF">LAME_0F03664G</name>
</gene>
<dbReference type="Gene3D" id="3.30.1110.10">
    <property type="match status" value="1"/>
</dbReference>
<feature type="domain" description="Carbohydrate kinase PfkB" evidence="12">
    <location>
        <begin position="47"/>
        <end position="342"/>
    </location>
</feature>
<dbReference type="InterPro" id="IPR002173">
    <property type="entry name" value="Carboh/pur_kinase_PfkB_CS"/>
</dbReference>
<keyword evidence="6 11" id="KW-0660">Purine salvage</keyword>
<keyword evidence="5 11" id="KW-0808">Transferase</keyword>
<evidence type="ECO:0000256" key="7">
    <source>
        <dbReference type="ARBA" id="ARBA00022741"/>
    </source>
</evidence>
<comment type="function">
    <text evidence="11">ATP dependent phosphorylation of adenosine and other related nucleoside analogs to monophosphate derivatives.</text>
</comment>
<dbReference type="InterPro" id="IPR011611">
    <property type="entry name" value="PfkB_dom"/>
</dbReference>